<proteinExistence type="predicted"/>
<reference evidence="1 2" key="1">
    <citation type="submission" date="2017-12" db="EMBL/GenBank/DDBJ databases">
        <title>Comparative genomics of Botrytis spp.</title>
        <authorList>
            <person name="Valero-Jimenez C.A."/>
            <person name="Tapia P."/>
            <person name="Veloso J."/>
            <person name="Silva-Moreno E."/>
            <person name="Staats M."/>
            <person name="Valdes J.H."/>
            <person name="Van Kan J.A.L."/>
        </authorList>
    </citation>
    <scope>NUCLEOTIDE SEQUENCE [LARGE SCALE GENOMIC DNA]</scope>
    <source>
        <strain evidence="1 2">Bp0003</strain>
    </source>
</reference>
<accession>A0A4Z1F8R0</accession>
<dbReference type="GO" id="GO:0043743">
    <property type="term" value="F:LPPG:FO 2-phospho-L-lactate transferase activity"/>
    <property type="evidence" value="ECO:0007669"/>
    <property type="project" value="InterPro"/>
</dbReference>
<name>A0A4Z1F8R0_9HELO</name>
<comment type="caution">
    <text evidence="1">The sequence shown here is derived from an EMBL/GenBank/DDBJ whole genome shotgun (WGS) entry which is preliminary data.</text>
</comment>
<dbReference type="EMBL" id="PQXI01000271">
    <property type="protein sequence ID" value="TGO20716.1"/>
    <property type="molecule type" value="Genomic_DNA"/>
</dbReference>
<dbReference type="InterPro" id="IPR002882">
    <property type="entry name" value="CofD"/>
</dbReference>
<dbReference type="PANTHER" id="PTHR31240:SF0">
    <property type="entry name" value="MATERNAL EFFECT EMBRYO ARREST 18"/>
    <property type="match status" value="1"/>
</dbReference>
<dbReference type="Pfam" id="PF01933">
    <property type="entry name" value="CofD"/>
    <property type="match status" value="1"/>
</dbReference>
<dbReference type="SUPFAM" id="SSF142338">
    <property type="entry name" value="CofD-like"/>
    <property type="match status" value="1"/>
</dbReference>
<dbReference type="Gene3D" id="3.40.50.10680">
    <property type="entry name" value="CofD-like domains"/>
    <property type="match status" value="1"/>
</dbReference>
<keyword evidence="2" id="KW-1185">Reference proteome</keyword>
<protein>
    <submittedName>
        <fullName evidence="1">Uncharacterized protein</fullName>
    </submittedName>
</protein>
<dbReference type="AlphaFoldDB" id="A0A4Z1F8R0"/>
<sequence>MNRRIVVFSGGSAANSLVDVFGKVAEEKACSLSYVIPISDNGGSSSELIRVFGGPGIGDVRIRMLLDVPLGQADSLSNSFQVFVKTLHLSRLVRLIPEDSTGTNPERSALSTFFNHRLDPSPQEAKHEWLAIVEGHSPLWSDITSAKRELIRSFLNTINLEIVKRARPTSVFNFQSASVGNLFLTGARIFTGSFEAAIYLLSSITGVRDNVEVIPAINSNFSYHISAGLRDGTIIVGQNNISHPIAPTFVPTQPVSPATFHKRQSIDLLYHDRIEDANLPGSLPTLRKQNILFQKSHTEELSSAIERIWYINPYGQEIRPTPNTKVLSALQDTSCVIYSIGSLYTSILPCLILRDVGPAIADPKIKFKVLILNGCLDRETPGYTAKDFIQAIVHGCTGNGKEEHDHEQEHHEKVKEQEWKKYITHVVYLEGPGTPMVDKAELKRLGVEAVRVYGRRSESGKAGKGVILKNPVIDAVKSEDVGNGTENKAREDIVGAIDKDDNLGMRYDGVGLGQALNAILGGKPEKSRRYTFIG</sequence>
<dbReference type="Proteomes" id="UP000297910">
    <property type="component" value="Unassembled WGS sequence"/>
</dbReference>
<dbReference type="InterPro" id="IPR038136">
    <property type="entry name" value="CofD-like_dom_sf"/>
</dbReference>
<evidence type="ECO:0000313" key="1">
    <source>
        <dbReference type="EMBL" id="TGO20716.1"/>
    </source>
</evidence>
<organism evidence="1 2">
    <name type="scientific">Botrytis paeoniae</name>
    <dbReference type="NCBI Taxonomy" id="278948"/>
    <lineage>
        <taxon>Eukaryota</taxon>
        <taxon>Fungi</taxon>
        <taxon>Dikarya</taxon>
        <taxon>Ascomycota</taxon>
        <taxon>Pezizomycotina</taxon>
        <taxon>Leotiomycetes</taxon>
        <taxon>Helotiales</taxon>
        <taxon>Sclerotiniaceae</taxon>
        <taxon>Botrytis</taxon>
    </lineage>
</organism>
<dbReference type="PANTHER" id="PTHR31240">
    <property type="entry name" value="MATERNAL EFFECT EMBRYO ARREST 18"/>
    <property type="match status" value="1"/>
</dbReference>
<evidence type="ECO:0000313" key="2">
    <source>
        <dbReference type="Proteomes" id="UP000297910"/>
    </source>
</evidence>
<gene>
    <name evidence="1" type="ORF">BPAE_0272g00080</name>
</gene>